<dbReference type="GO" id="GO:0005737">
    <property type="term" value="C:cytoplasm"/>
    <property type="evidence" value="ECO:0007669"/>
    <property type="project" value="TreeGrafter"/>
</dbReference>
<keyword evidence="3" id="KW-0677">Repeat</keyword>
<evidence type="ECO:0000256" key="5">
    <source>
        <dbReference type="ARBA" id="ARBA00022949"/>
    </source>
</evidence>
<feature type="repeat" description="ARM" evidence="6">
    <location>
        <begin position="391"/>
        <end position="422"/>
    </location>
</feature>
<reference evidence="8" key="1">
    <citation type="submission" date="2025-08" db="UniProtKB">
        <authorList>
            <consortium name="Ensembl"/>
        </authorList>
    </citation>
    <scope>IDENTIFICATION</scope>
</reference>
<dbReference type="Gene3D" id="1.25.10.10">
    <property type="entry name" value="Leucine-rich Repeat Variant"/>
    <property type="match status" value="1"/>
</dbReference>
<dbReference type="GeneTree" id="ENSGT00940000159515"/>
<evidence type="ECO:0000256" key="2">
    <source>
        <dbReference type="ARBA" id="ARBA00005462"/>
    </source>
</evidence>
<evidence type="ECO:0000256" key="4">
    <source>
        <dbReference type="ARBA" id="ARBA00022889"/>
    </source>
</evidence>
<proteinExistence type="inferred from homology"/>
<evidence type="ECO:0000256" key="7">
    <source>
        <dbReference type="SAM" id="MobiDB-lite"/>
    </source>
</evidence>
<keyword evidence="5" id="KW-0965">Cell junction</keyword>
<protein>
    <submittedName>
        <fullName evidence="8">Plakophilin-3-like</fullName>
    </submittedName>
</protein>
<dbReference type="PANTHER" id="PTHR10372">
    <property type="entry name" value="PLAKOPHILLIN-RELATED"/>
    <property type="match status" value="1"/>
</dbReference>
<dbReference type="GO" id="GO:0005912">
    <property type="term" value="C:adherens junction"/>
    <property type="evidence" value="ECO:0007669"/>
    <property type="project" value="TreeGrafter"/>
</dbReference>
<dbReference type="InterPro" id="IPR028435">
    <property type="entry name" value="Plakophilin/d_Catenin"/>
</dbReference>
<keyword evidence="4" id="KW-0130">Cell adhesion</keyword>
<dbReference type="InterPro" id="IPR011989">
    <property type="entry name" value="ARM-like"/>
</dbReference>
<sequence length="788" mass="86766">MSVAMAEGCFLSALRPNSSCTAYMVPSDGPCPDPVAKARRVREQVRMRLAEKKSLSMPRLDDVGVGSTDYSLPEARFTHTHGFSSRSMIQTPSRVMAVPTGPLHSGFSSRSAMETSSKVSHKGTSMVQSNFQASPSHSRSRRSKSLCQADQDGFPVSVLVPPENPSHRITVPPSSTLRHNLSGVLAQDRGYWQDEELPCQYTYKGPSHRTISRITNRQQHYQQHSSAFGQDGWVGTGRAVPMAGEGWGTQWQKHVSRANHVMGTGQYQSSLNRAASLHSLRSVGKGVDVLDGASIHSNDALAEMQSLDMSTAVRYLSESDTALQVLGAAYIQHQCYHSSNAKNQVRVLHGIPALVQLFSSDNLEVQRYVTGATRNLIYENSDNKVALIDAGGVTHLVNILSEPDDELRKTITGVLWNLSSRDNLKGKLSKDALSELTEKILIPLCSSIPLSPSEKDIFYNTTGCFRNLSSVNESTRQKMREMPGLVDSLVSYIQQEDRADDKGLENSLCVMRNLSYQLYLELPPSVRRRLEGPTRASASRDSDAIGCFTLYNKKNTEQHNQNVSILSEMARQPKGAEWLWHPKVVMLYKLVLQNSNISSTSREAAIGALQNITAGESRWSSVLSSVVIEQERMLPMLLDLLDTNSDMELRPLTGLLRNLAKHSTNKDHMAKNMVCALVAKLPSDGLQKTPSSEVVVNICGALNNLVTCSSLAARDISYFNGLPKLVGIKTSHDNSSGSLKAATAASTVLCNMFQYTKLHRDYKLVRSTAADTRTPNYPNIFYICSHLC</sequence>
<dbReference type="AlphaFoldDB" id="A0A3Q3LK17"/>
<dbReference type="SUPFAM" id="SSF48371">
    <property type="entry name" value="ARM repeat"/>
    <property type="match status" value="1"/>
</dbReference>
<dbReference type="PROSITE" id="PS50176">
    <property type="entry name" value="ARM_REPEAT"/>
    <property type="match status" value="2"/>
</dbReference>
<feature type="region of interest" description="Disordered" evidence="7">
    <location>
        <begin position="106"/>
        <end position="175"/>
    </location>
</feature>
<dbReference type="InParanoid" id="A0A3Q3LK17"/>
<dbReference type="GO" id="GO:0098609">
    <property type="term" value="P:cell-cell adhesion"/>
    <property type="evidence" value="ECO:0007669"/>
    <property type="project" value="InterPro"/>
</dbReference>
<dbReference type="InterPro" id="IPR016024">
    <property type="entry name" value="ARM-type_fold"/>
</dbReference>
<reference evidence="8" key="2">
    <citation type="submission" date="2025-09" db="UniProtKB">
        <authorList>
            <consortium name="Ensembl"/>
        </authorList>
    </citation>
    <scope>IDENTIFICATION</scope>
</reference>
<comment type="subcellular location">
    <subcellularLocation>
        <location evidence="1">Cell junction</location>
    </subcellularLocation>
</comment>
<feature type="repeat" description="ARM" evidence="6">
    <location>
        <begin position="349"/>
        <end position="391"/>
    </location>
</feature>
<name>A0A3Q3LK17_9TELE</name>
<dbReference type="InterPro" id="IPR000225">
    <property type="entry name" value="Armadillo"/>
</dbReference>
<dbReference type="GO" id="GO:0005634">
    <property type="term" value="C:nucleus"/>
    <property type="evidence" value="ECO:0007669"/>
    <property type="project" value="TreeGrafter"/>
</dbReference>
<dbReference type="Ensembl" id="ENSMAMT00000014899.2">
    <property type="protein sequence ID" value="ENSMAMP00000014493.1"/>
    <property type="gene ID" value="ENSMAMG00000009828.2"/>
</dbReference>
<evidence type="ECO:0000256" key="6">
    <source>
        <dbReference type="PROSITE-ProRule" id="PRU00259"/>
    </source>
</evidence>
<organism evidence="8 9">
    <name type="scientific">Mastacembelus armatus</name>
    <name type="common">zig-zag eel</name>
    <dbReference type="NCBI Taxonomy" id="205130"/>
    <lineage>
        <taxon>Eukaryota</taxon>
        <taxon>Metazoa</taxon>
        <taxon>Chordata</taxon>
        <taxon>Craniata</taxon>
        <taxon>Vertebrata</taxon>
        <taxon>Euteleostomi</taxon>
        <taxon>Actinopterygii</taxon>
        <taxon>Neopterygii</taxon>
        <taxon>Teleostei</taxon>
        <taxon>Neoteleostei</taxon>
        <taxon>Acanthomorphata</taxon>
        <taxon>Anabantaria</taxon>
        <taxon>Synbranchiformes</taxon>
        <taxon>Mastacembelidae</taxon>
        <taxon>Mastacembelus</taxon>
    </lineage>
</organism>
<dbReference type="Pfam" id="PF00514">
    <property type="entry name" value="Arm"/>
    <property type="match status" value="2"/>
</dbReference>
<dbReference type="PANTHER" id="PTHR10372:SF1">
    <property type="entry name" value="PLAKOPHILIN-3"/>
    <property type="match status" value="1"/>
</dbReference>
<keyword evidence="9" id="KW-1185">Reference proteome</keyword>
<dbReference type="SMART" id="SM00185">
    <property type="entry name" value="ARM"/>
    <property type="match status" value="5"/>
</dbReference>
<dbReference type="Proteomes" id="UP000261640">
    <property type="component" value="Unplaced"/>
</dbReference>
<comment type="similarity">
    <text evidence="2">Belongs to the beta-catenin family.</text>
</comment>
<evidence type="ECO:0000313" key="9">
    <source>
        <dbReference type="Proteomes" id="UP000261640"/>
    </source>
</evidence>
<evidence type="ECO:0000313" key="8">
    <source>
        <dbReference type="Ensembl" id="ENSMAMP00000014493.1"/>
    </source>
</evidence>
<evidence type="ECO:0000256" key="3">
    <source>
        <dbReference type="ARBA" id="ARBA00022737"/>
    </source>
</evidence>
<feature type="compositionally biased region" description="Polar residues" evidence="7">
    <location>
        <begin position="106"/>
        <end position="133"/>
    </location>
</feature>
<dbReference type="STRING" id="205130.ENSMAMP00000014493"/>
<evidence type="ECO:0000256" key="1">
    <source>
        <dbReference type="ARBA" id="ARBA00004282"/>
    </source>
</evidence>
<accession>A0A3Q3LK17</accession>
<dbReference type="GO" id="GO:0005886">
    <property type="term" value="C:plasma membrane"/>
    <property type="evidence" value="ECO:0007669"/>
    <property type="project" value="TreeGrafter"/>
</dbReference>